<evidence type="ECO:0000259" key="1">
    <source>
        <dbReference type="Pfam" id="PF09848"/>
    </source>
</evidence>
<dbReference type="Proteomes" id="UP000823634">
    <property type="component" value="Unassembled WGS sequence"/>
</dbReference>
<evidence type="ECO:0000313" key="2">
    <source>
        <dbReference type="EMBL" id="MBO8426250.1"/>
    </source>
</evidence>
<dbReference type="InterPro" id="IPR027417">
    <property type="entry name" value="P-loop_NTPase"/>
</dbReference>
<sequence length="624" mass="71353">MIVYEGLIRDFHKDVINGVIADRVEEGFRAHGFEHNNPGEHRAFENSLPQLDSIFDQSFGINQDLTIAIEFQIPSTAKRIDFIICGKDENDRKNAVIIELKQWEDIELSKKKDIVITYVARAYREETHPSYQAYSYARTIENFNEAVQSEHIKMVPCAFLHNFKESNRGKIEDARYSDIIKEAPVFLQRDRQKLANFIKKYVVKPDGGKILYEIENGKIRPSLSLQDELERMMKGNDAFNLLDEQKVAYETILEVIGEHIRDGSKHTLIIQGGPGTGKSVIAIKLLSSLIRQGFNAIYASKNQAPREVYFRKLTNSDFRKSYLKNLFKGSGTFIESNSNDFDCILADEAHRLMAHSGMYGNLGENQIKEIINAAKISVFFIDEDQRVTSKDIGSIEEIEKWAKQLNSTIHIGDNLKLSSQFRCNGSDAYLAFLDNLLQIRPTANRTFDIKDYDIKVFNDPTEMMEALRVKNKVNNKSRMLAGYCYDWISKKDPSAFDIQLEGGFKAQWNFANTSTWAIDEESFDQVGCIHTCQGLEFDYVGVIIGKDLIYKNGQVVADPNGRARKTDKSLSGFKNDPNHKKDCEIIIKNTYRTLLSRGQKGCYIYCEDKSLSEHIKKMLTIDQD</sequence>
<protein>
    <submittedName>
        <fullName evidence="2">DUF2075 domain-containing protein</fullName>
    </submittedName>
</protein>
<evidence type="ECO:0000313" key="3">
    <source>
        <dbReference type="Proteomes" id="UP000823634"/>
    </source>
</evidence>
<dbReference type="AlphaFoldDB" id="A0A9D9DHH6"/>
<organism evidence="2 3">
    <name type="scientific">Candidatus Alloenteromonas pullistercoris</name>
    <dbReference type="NCBI Taxonomy" id="2840785"/>
    <lineage>
        <taxon>Bacteria</taxon>
        <taxon>Bacillati</taxon>
        <taxon>Bacillota</taxon>
        <taxon>Bacillota incertae sedis</taxon>
        <taxon>Candidatus Alloenteromonas</taxon>
    </lineage>
</organism>
<dbReference type="InterPro" id="IPR018647">
    <property type="entry name" value="SLFN_3-like_DNA/RNA_helicase"/>
</dbReference>
<name>A0A9D9DHH6_9FIRM</name>
<proteinExistence type="predicted"/>
<dbReference type="SUPFAM" id="SSF52540">
    <property type="entry name" value="P-loop containing nucleoside triphosphate hydrolases"/>
    <property type="match status" value="1"/>
</dbReference>
<accession>A0A9D9DHH6</accession>
<reference evidence="2" key="1">
    <citation type="submission" date="2020-10" db="EMBL/GenBank/DDBJ databases">
        <authorList>
            <person name="Gilroy R."/>
        </authorList>
    </citation>
    <scope>NUCLEOTIDE SEQUENCE</scope>
    <source>
        <strain evidence="2">17113</strain>
    </source>
</reference>
<gene>
    <name evidence="2" type="ORF">IAC61_02895</name>
</gene>
<dbReference type="Gene3D" id="3.40.50.300">
    <property type="entry name" value="P-loop containing nucleotide triphosphate hydrolases"/>
    <property type="match status" value="1"/>
</dbReference>
<comment type="caution">
    <text evidence="2">The sequence shown here is derived from an EMBL/GenBank/DDBJ whole genome shotgun (WGS) entry which is preliminary data.</text>
</comment>
<reference evidence="2" key="2">
    <citation type="journal article" date="2021" name="PeerJ">
        <title>Extensive microbial diversity within the chicken gut microbiome revealed by metagenomics and culture.</title>
        <authorList>
            <person name="Gilroy R."/>
            <person name="Ravi A."/>
            <person name="Getino M."/>
            <person name="Pursley I."/>
            <person name="Horton D.L."/>
            <person name="Alikhan N.F."/>
            <person name="Baker D."/>
            <person name="Gharbi K."/>
            <person name="Hall N."/>
            <person name="Watson M."/>
            <person name="Adriaenssens E.M."/>
            <person name="Foster-Nyarko E."/>
            <person name="Jarju S."/>
            <person name="Secka A."/>
            <person name="Antonio M."/>
            <person name="Oren A."/>
            <person name="Chaudhuri R.R."/>
            <person name="La Ragione R."/>
            <person name="Hildebrand F."/>
            <person name="Pallen M.J."/>
        </authorList>
    </citation>
    <scope>NUCLEOTIDE SEQUENCE</scope>
    <source>
        <strain evidence="2">17113</strain>
    </source>
</reference>
<dbReference type="EMBL" id="JADINA010000019">
    <property type="protein sequence ID" value="MBO8426250.1"/>
    <property type="molecule type" value="Genomic_DNA"/>
</dbReference>
<dbReference type="Pfam" id="PF09848">
    <property type="entry name" value="SLFN-g3_helicase"/>
    <property type="match status" value="1"/>
</dbReference>
<feature type="domain" description="Schlafen group 3-like DNA/RNA helicase" evidence="1">
    <location>
        <begin position="265"/>
        <end position="608"/>
    </location>
</feature>